<dbReference type="InterPro" id="IPR055123">
    <property type="entry name" value="SpnB-like_Rossmann"/>
</dbReference>
<dbReference type="CDD" id="cd08956">
    <property type="entry name" value="KR_3_FAS_SDR_x"/>
    <property type="match status" value="1"/>
</dbReference>
<dbReference type="InterPro" id="IPR057326">
    <property type="entry name" value="KR_dom"/>
</dbReference>
<sequence>THNTPINWTTHFTNTPTTDLPTYPFQTTHYWAKLSAGSGDPSGLGQQAANHPFLGASVHLPDGAALFTGRISLADHPWLADHAVGETVLLPGTAFVELALHAGEGTAHQAVEELTLEAPLVLLPGQAIQLQVTLGAPDDADRRTLTVHSRPEPGAGAAHDDPDATAWTRHATGTLTTTQAPEPPLTPADAAWPPPGATPIDLADAYDTLADQGYTYGPAFQNLTAAWQDGDDLYAEIGLAADQQAQGARFGVHPALLDAALHPVALAAQAQARLPFAWSGVRVHATGATAARVHLTRTGEDSLAVELADAAGQAVATVERLTTRVLDAAQVAAIGRQPVEGLYVEAWAPLAVEAAGAAPADSSRWGVLGEPGEWAPGPVYADLAAVPDADGRPEALVHFLPATAGDSTTAGDSAPGDKPATATRDHLDVPGRAHAAAERTLLFLQSWLADDRLLDVHLVLVTRGAAAVGPGDDPDLVQATVTGLVRTAQSEFPQRITLVDSDGTAESGQALARVVAAARAADEPYAAVRAGTAYALRLTRHVAAPDDGATVPSGHPEGTTLITGGTGVLAGLTALHLAEHHGHRHFLLASRSGPQSPAATELTTALAHFDATATVAAADTADPDQLATLLAGIPDEHPLTTVIHAAGTLNDATLTTLTPEQLHATLTPKIDTAYHLHTADLPHLQHYVLYSSAAATLANPGQANYNAANSFLDALAHHRHTHHQPATSLAWGLWEQTSSLTGTLDTGQRRRLTRQGLQPLTTPHALSLLDTALAAPDPVLLPVSLDARALRALSPTPALLRQLVRRAARRGPDGSSRPAALAGLPPEEQRREVTQLVRGTVAAVLGHADPSAVDTARPFKELGFDSLTGVELRNRLDAATGLRMPATLVFDQPTPSAVIEFVLGRLADSRPGPAAQLFAELDRVDAAIAGFDAVDEAAREKALSRVRGILWSLEAAAGGGAADGADIGGGTNGADISTATAEDLLDLIDREFDLGGSASEGA</sequence>
<dbReference type="PROSITE" id="PS52019">
    <property type="entry name" value="PKS_MFAS_DH"/>
    <property type="match status" value="1"/>
</dbReference>
<keyword evidence="1" id="KW-0596">Phosphopantetheine</keyword>
<dbReference type="SMART" id="SM00822">
    <property type="entry name" value="PKS_KR"/>
    <property type="match status" value="1"/>
</dbReference>
<dbReference type="SMART" id="SM00826">
    <property type="entry name" value="PKS_DH"/>
    <property type="match status" value="1"/>
</dbReference>
<dbReference type="InterPro" id="IPR020807">
    <property type="entry name" value="PKS_DH"/>
</dbReference>
<gene>
    <name evidence="9" type="ORF">SAMN05216499_1201</name>
</gene>
<evidence type="ECO:0000256" key="6">
    <source>
        <dbReference type="SAM" id="MobiDB-lite"/>
    </source>
</evidence>
<organism evidence="9 10">
    <name type="scientific">Actinacidiphila paucisporea</name>
    <dbReference type="NCBI Taxonomy" id="310782"/>
    <lineage>
        <taxon>Bacteria</taxon>
        <taxon>Bacillati</taxon>
        <taxon>Actinomycetota</taxon>
        <taxon>Actinomycetes</taxon>
        <taxon>Kitasatosporales</taxon>
        <taxon>Streptomycetaceae</taxon>
        <taxon>Actinacidiphila</taxon>
    </lineage>
</organism>
<feature type="compositionally biased region" description="Pro residues" evidence="6">
    <location>
        <begin position="181"/>
        <end position="197"/>
    </location>
</feature>
<dbReference type="SMART" id="SM01294">
    <property type="entry name" value="PKS_PP_betabranch"/>
    <property type="match status" value="1"/>
</dbReference>
<dbReference type="Pfam" id="PF22953">
    <property type="entry name" value="SpnB_Rossmann"/>
    <property type="match status" value="1"/>
</dbReference>
<evidence type="ECO:0000256" key="2">
    <source>
        <dbReference type="ARBA" id="ARBA00022553"/>
    </source>
</evidence>
<evidence type="ECO:0000313" key="10">
    <source>
        <dbReference type="Proteomes" id="UP000184111"/>
    </source>
</evidence>
<dbReference type="PANTHER" id="PTHR43775:SF51">
    <property type="entry name" value="INACTIVE PHENOLPHTHIOCEROL SYNTHESIS POLYKETIDE SYNTHASE TYPE I PKS1-RELATED"/>
    <property type="match status" value="1"/>
</dbReference>
<evidence type="ECO:0000256" key="4">
    <source>
        <dbReference type="ARBA" id="ARBA00023268"/>
    </source>
</evidence>
<dbReference type="SUPFAM" id="SSF51735">
    <property type="entry name" value="NAD(P)-binding Rossmann-fold domains"/>
    <property type="match status" value="2"/>
</dbReference>
<dbReference type="InterPro" id="IPR050091">
    <property type="entry name" value="PKS_NRPS_Biosynth_Enz"/>
</dbReference>
<dbReference type="Pfam" id="PF14765">
    <property type="entry name" value="PS-DH"/>
    <property type="match status" value="1"/>
</dbReference>
<dbReference type="InterPro" id="IPR006162">
    <property type="entry name" value="Ppantetheine_attach_site"/>
</dbReference>
<evidence type="ECO:0000259" key="8">
    <source>
        <dbReference type="PROSITE" id="PS52019"/>
    </source>
</evidence>
<feature type="active site" description="Proton acceptor; for dehydratase activity" evidence="5">
    <location>
        <position position="82"/>
    </location>
</feature>
<dbReference type="PROSITE" id="PS00012">
    <property type="entry name" value="PHOSPHOPANTETHEINE"/>
    <property type="match status" value="1"/>
</dbReference>
<dbReference type="Gene3D" id="1.10.1200.10">
    <property type="entry name" value="ACP-like"/>
    <property type="match status" value="1"/>
</dbReference>
<dbReference type="InterPro" id="IPR042104">
    <property type="entry name" value="PKS_dehydratase_sf"/>
</dbReference>
<dbReference type="InterPro" id="IPR009081">
    <property type="entry name" value="PP-bd_ACP"/>
</dbReference>
<dbReference type="InterPro" id="IPR020806">
    <property type="entry name" value="PKS_PP-bd"/>
</dbReference>
<accession>A0A1M7NV24</accession>
<proteinExistence type="predicted"/>
<dbReference type="InterPro" id="IPR049552">
    <property type="entry name" value="PKS_DH_N"/>
</dbReference>
<dbReference type="PROSITE" id="PS50075">
    <property type="entry name" value="CARRIER"/>
    <property type="match status" value="1"/>
</dbReference>
<feature type="region of interest" description="Disordered" evidence="6">
    <location>
        <begin position="144"/>
        <end position="198"/>
    </location>
</feature>
<feature type="domain" description="PKS/mFAS DH" evidence="8">
    <location>
        <begin position="51"/>
        <end position="332"/>
    </location>
</feature>
<dbReference type="RefSeq" id="WP_143172581.1">
    <property type="nucleotide sequence ID" value="NZ_FRBI01000020.1"/>
</dbReference>
<feature type="active site" description="Proton donor; for dehydratase activity" evidence="5">
    <location>
        <position position="258"/>
    </location>
</feature>
<dbReference type="Proteomes" id="UP000184111">
    <property type="component" value="Unassembled WGS sequence"/>
</dbReference>
<keyword evidence="10" id="KW-1185">Reference proteome</keyword>
<keyword evidence="3" id="KW-0808">Transferase</keyword>
<feature type="domain" description="Carrier" evidence="7">
    <location>
        <begin position="831"/>
        <end position="906"/>
    </location>
</feature>
<dbReference type="Gene3D" id="3.10.129.110">
    <property type="entry name" value="Polyketide synthase dehydratase"/>
    <property type="match status" value="1"/>
</dbReference>
<dbReference type="Pfam" id="PF00550">
    <property type="entry name" value="PP-binding"/>
    <property type="match status" value="1"/>
</dbReference>
<dbReference type="Pfam" id="PF08659">
    <property type="entry name" value="KR"/>
    <property type="match status" value="1"/>
</dbReference>
<dbReference type="PANTHER" id="PTHR43775">
    <property type="entry name" value="FATTY ACID SYNTHASE"/>
    <property type="match status" value="1"/>
</dbReference>
<evidence type="ECO:0000313" key="9">
    <source>
        <dbReference type="EMBL" id="SHN07905.1"/>
    </source>
</evidence>
<dbReference type="FunFam" id="1.10.1200.10:FF:000007">
    <property type="entry name" value="Probable polyketide synthase pks17"/>
    <property type="match status" value="1"/>
</dbReference>
<dbReference type="Gene3D" id="3.40.50.720">
    <property type="entry name" value="NAD(P)-binding Rossmann-like Domain"/>
    <property type="match status" value="1"/>
</dbReference>
<dbReference type="GO" id="GO:0031177">
    <property type="term" value="F:phosphopantetheine binding"/>
    <property type="evidence" value="ECO:0007669"/>
    <property type="project" value="InterPro"/>
</dbReference>
<dbReference type="InterPro" id="IPR013968">
    <property type="entry name" value="PKS_KR"/>
</dbReference>
<dbReference type="InterPro" id="IPR036291">
    <property type="entry name" value="NAD(P)-bd_dom_sf"/>
</dbReference>
<dbReference type="InterPro" id="IPR049551">
    <property type="entry name" value="PKS_DH_C"/>
</dbReference>
<dbReference type="EMBL" id="FRBI01000020">
    <property type="protein sequence ID" value="SHN07905.1"/>
    <property type="molecule type" value="Genomic_DNA"/>
</dbReference>
<feature type="non-terminal residue" evidence="9">
    <location>
        <position position="1"/>
    </location>
</feature>
<evidence type="ECO:0000256" key="5">
    <source>
        <dbReference type="PROSITE-ProRule" id="PRU01363"/>
    </source>
</evidence>
<feature type="region of interest" description="C-terminal hotdog fold" evidence="5">
    <location>
        <begin position="197"/>
        <end position="332"/>
    </location>
</feature>
<dbReference type="OrthoDB" id="9778690at2"/>
<feature type="region of interest" description="Disordered" evidence="6">
    <location>
        <begin position="807"/>
        <end position="828"/>
    </location>
</feature>
<dbReference type="SMART" id="SM00823">
    <property type="entry name" value="PKS_PP"/>
    <property type="match status" value="1"/>
</dbReference>
<dbReference type="AlphaFoldDB" id="A0A1M7NV24"/>
<dbReference type="Pfam" id="PF21089">
    <property type="entry name" value="PKS_DH_N"/>
    <property type="match status" value="1"/>
</dbReference>
<keyword evidence="2" id="KW-0597">Phosphoprotein</keyword>
<evidence type="ECO:0000256" key="1">
    <source>
        <dbReference type="ARBA" id="ARBA00022450"/>
    </source>
</evidence>
<dbReference type="STRING" id="310782.SAMN05216499_1201"/>
<protein>
    <submittedName>
        <fullName evidence="9">Phosphopantetheine attachment site</fullName>
    </submittedName>
</protein>
<reference evidence="9 10" key="1">
    <citation type="submission" date="2016-11" db="EMBL/GenBank/DDBJ databases">
        <authorList>
            <person name="Jaros S."/>
            <person name="Januszkiewicz K."/>
            <person name="Wedrychowicz H."/>
        </authorList>
    </citation>
    <scope>NUCLEOTIDE SEQUENCE [LARGE SCALE GENOMIC DNA]</scope>
    <source>
        <strain evidence="9 10">CGMCC 4.2025</strain>
    </source>
</reference>
<dbReference type="InterPro" id="IPR036736">
    <property type="entry name" value="ACP-like_sf"/>
</dbReference>
<dbReference type="GO" id="GO:0006633">
    <property type="term" value="P:fatty acid biosynthetic process"/>
    <property type="evidence" value="ECO:0007669"/>
    <property type="project" value="TreeGrafter"/>
</dbReference>
<name>A0A1M7NV24_9ACTN</name>
<evidence type="ECO:0000256" key="3">
    <source>
        <dbReference type="ARBA" id="ARBA00022679"/>
    </source>
</evidence>
<dbReference type="SUPFAM" id="SSF47336">
    <property type="entry name" value="ACP-like"/>
    <property type="match status" value="1"/>
</dbReference>
<dbReference type="GO" id="GO:0017000">
    <property type="term" value="P:antibiotic biosynthetic process"/>
    <property type="evidence" value="ECO:0007669"/>
    <property type="project" value="UniProtKB-ARBA"/>
</dbReference>
<feature type="compositionally biased region" description="Polar residues" evidence="6">
    <location>
        <begin position="171"/>
        <end position="180"/>
    </location>
</feature>
<evidence type="ECO:0000259" key="7">
    <source>
        <dbReference type="PROSITE" id="PS50075"/>
    </source>
</evidence>
<feature type="region of interest" description="N-terminal hotdog fold" evidence="5">
    <location>
        <begin position="51"/>
        <end position="182"/>
    </location>
</feature>
<keyword evidence="4" id="KW-0511">Multifunctional enzyme</keyword>
<dbReference type="GO" id="GO:0004312">
    <property type="term" value="F:fatty acid synthase activity"/>
    <property type="evidence" value="ECO:0007669"/>
    <property type="project" value="TreeGrafter"/>
</dbReference>
<dbReference type="InterPro" id="IPR049900">
    <property type="entry name" value="PKS_mFAS_DH"/>
</dbReference>